<evidence type="ECO:0000256" key="3">
    <source>
        <dbReference type="ARBA" id="ARBA00022840"/>
    </source>
</evidence>
<dbReference type="InterPro" id="IPR003593">
    <property type="entry name" value="AAA+_ATPase"/>
</dbReference>
<accession>A0A6C0D7A4</accession>
<evidence type="ECO:0000256" key="1">
    <source>
        <dbReference type="ARBA" id="ARBA00022705"/>
    </source>
</evidence>
<sequence>MEKFKTKLLGQENIEELFNKIIDENDIPHIFLTGMYGSGKTTLCNEFINYYYKKTNIKEKSKWIMNLSSEKDRGIHCVRQNVAEFVHHSSAKEGIYRWIIVDDADSLPIISQQALRRPMETHAHTTRFFFCSRYPSDLIAPILSRCLHIEIESLSPVDFISINLEKYNANFRISNSGLTFLFTLSQSSSQLESMIKILSYYYKDKSEITIEDINYLFGSPSYNSSIQILDSIMKKNEKMLLHLFFKLWSTGISYEDFLYELNTYIKQLGILEPHYNQVLYYTIMKGWIQFAQGKTHSFDILRLLIDANTIK</sequence>
<keyword evidence="2" id="KW-0547">Nucleotide-binding</keyword>
<dbReference type="GO" id="GO:0005524">
    <property type="term" value="F:ATP binding"/>
    <property type="evidence" value="ECO:0007669"/>
    <property type="project" value="UniProtKB-KW"/>
</dbReference>
<reference evidence="5" key="1">
    <citation type="journal article" date="2020" name="Nature">
        <title>Giant virus diversity and host interactions through global metagenomics.</title>
        <authorList>
            <person name="Schulz F."/>
            <person name="Roux S."/>
            <person name="Paez-Espino D."/>
            <person name="Jungbluth S."/>
            <person name="Walsh D.A."/>
            <person name="Denef V.J."/>
            <person name="McMahon K.D."/>
            <person name="Konstantinidis K.T."/>
            <person name="Eloe-Fadrosh E.A."/>
            <person name="Kyrpides N.C."/>
            <person name="Woyke T."/>
        </authorList>
    </citation>
    <scope>NUCLEOTIDE SEQUENCE</scope>
    <source>
        <strain evidence="5">GVMAG-M-3300023174-129</strain>
    </source>
</reference>
<dbReference type="InterPro" id="IPR050238">
    <property type="entry name" value="DNA_Rep/Repair_Clamp_Loader"/>
</dbReference>
<keyword evidence="3" id="KW-0067">ATP-binding</keyword>
<dbReference type="GO" id="GO:0003689">
    <property type="term" value="F:DNA clamp loader activity"/>
    <property type="evidence" value="ECO:0007669"/>
    <property type="project" value="TreeGrafter"/>
</dbReference>
<evidence type="ECO:0000313" key="5">
    <source>
        <dbReference type="EMBL" id="QHT12190.1"/>
    </source>
</evidence>
<organism evidence="5">
    <name type="scientific">viral metagenome</name>
    <dbReference type="NCBI Taxonomy" id="1070528"/>
    <lineage>
        <taxon>unclassified sequences</taxon>
        <taxon>metagenomes</taxon>
        <taxon>organismal metagenomes</taxon>
    </lineage>
</organism>
<dbReference type="GO" id="GO:0006281">
    <property type="term" value="P:DNA repair"/>
    <property type="evidence" value="ECO:0007669"/>
    <property type="project" value="TreeGrafter"/>
</dbReference>
<evidence type="ECO:0000259" key="4">
    <source>
        <dbReference type="SMART" id="SM00382"/>
    </source>
</evidence>
<dbReference type="SMART" id="SM00382">
    <property type="entry name" value="AAA"/>
    <property type="match status" value="1"/>
</dbReference>
<dbReference type="InterPro" id="IPR027417">
    <property type="entry name" value="P-loop_NTPase"/>
</dbReference>
<dbReference type="PANTHER" id="PTHR11669:SF20">
    <property type="entry name" value="REPLICATION FACTOR C SUBUNIT 4"/>
    <property type="match status" value="1"/>
</dbReference>
<dbReference type="SUPFAM" id="SSF52540">
    <property type="entry name" value="P-loop containing nucleoside triphosphate hydrolases"/>
    <property type="match status" value="1"/>
</dbReference>
<dbReference type="GO" id="GO:0005663">
    <property type="term" value="C:DNA replication factor C complex"/>
    <property type="evidence" value="ECO:0007669"/>
    <property type="project" value="TreeGrafter"/>
</dbReference>
<dbReference type="Pfam" id="PF13177">
    <property type="entry name" value="DNA_pol3_delta2"/>
    <property type="match status" value="1"/>
</dbReference>
<keyword evidence="1" id="KW-0235">DNA replication</keyword>
<feature type="domain" description="AAA+ ATPase" evidence="4">
    <location>
        <begin position="26"/>
        <end position="153"/>
    </location>
</feature>
<dbReference type="EMBL" id="MN739542">
    <property type="protein sequence ID" value="QHT12190.1"/>
    <property type="molecule type" value="Genomic_DNA"/>
</dbReference>
<dbReference type="AlphaFoldDB" id="A0A6C0D7A4"/>
<proteinExistence type="predicted"/>
<evidence type="ECO:0000256" key="2">
    <source>
        <dbReference type="ARBA" id="ARBA00022741"/>
    </source>
</evidence>
<dbReference type="GO" id="GO:0006261">
    <property type="term" value="P:DNA-templated DNA replication"/>
    <property type="evidence" value="ECO:0007669"/>
    <property type="project" value="TreeGrafter"/>
</dbReference>
<name>A0A6C0D7A4_9ZZZZ</name>
<dbReference type="PANTHER" id="PTHR11669">
    <property type="entry name" value="REPLICATION FACTOR C / DNA POLYMERASE III GAMMA-TAU SUBUNIT"/>
    <property type="match status" value="1"/>
</dbReference>
<protein>
    <recommendedName>
        <fullName evidence="4">AAA+ ATPase domain-containing protein</fullName>
    </recommendedName>
</protein>
<dbReference type="Gene3D" id="3.40.50.300">
    <property type="entry name" value="P-loop containing nucleotide triphosphate hydrolases"/>
    <property type="match status" value="1"/>
</dbReference>